<dbReference type="EMBL" id="JAICCF010000001">
    <property type="protein sequence ID" value="MBW8682973.1"/>
    <property type="molecule type" value="Genomic_DNA"/>
</dbReference>
<dbReference type="PANTHER" id="PTHR42852">
    <property type="entry name" value="THIOL:DISULFIDE INTERCHANGE PROTEIN DSBE"/>
    <property type="match status" value="1"/>
</dbReference>
<organism evidence="3 4">
    <name type="scientific">Chitinophaga rhizophila</name>
    <dbReference type="NCBI Taxonomy" id="2866212"/>
    <lineage>
        <taxon>Bacteria</taxon>
        <taxon>Pseudomonadati</taxon>
        <taxon>Bacteroidota</taxon>
        <taxon>Chitinophagia</taxon>
        <taxon>Chitinophagales</taxon>
        <taxon>Chitinophagaceae</taxon>
        <taxon>Chitinophaga</taxon>
    </lineage>
</organism>
<dbReference type="InterPro" id="IPR036249">
    <property type="entry name" value="Thioredoxin-like_sf"/>
</dbReference>
<dbReference type="InterPro" id="IPR013766">
    <property type="entry name" value="Thioredoxin_domain"/>
</dbReference>
<dbReference type="InterPro" id="IPR050553">
    <property type="entry name" value="Thioredoxin_ResA/DsbE_sf"/>
</dbReference>
<feature type="chain" id="PRO_5047369886" evidence="1">
    <location>
        <begin position="21"/>
        <end position="665"/>
    </location>
</feature>
<feature type="domain" description="Thioredoxin" evidence="2">
    <location>
        <begin position="505"/>
        <end position="663"/>
    </location>
</feature>
<reference evidence="3 4" key="1">
    <citation type="submission" date="2021-08" db="EMBL/GenBank/DDBJ databases">
        <title>The genome sequence of Chitinophaga sp. B61.</title>
        <authorList>
            <person name="Zhang X."/>
        </authorList>
    </citation>
    <scope>NUCLEOTIDE SEQUENCE [LARGE SCALE GENOMIC DNA]</scope>
    <source>
        <strain evidence="3 4">B61</strain>
    </source>
</reference>
<dbReference type="CDD" id="cd02966">
    <property type="entry name" value="TlpA_like_family"/>
    <property type="match status" value="1"/>
</dbReference>
<dbReference type="Proteomes" id="UP000812961">
    <property type="component" value="Unassembled WGS sequence"/>
</dbReference>
<keyword evidence="1" id="KW-0732">Signal</keyword>
<name>A0ABS7G5Q4_9BACT</name>
<sequence length="665" mass="75500">MKKWMSVLTLSLGIVYQAFSQTDSSRLTGLGTPVAGDTIRLTYDPKGGPLQGKDNIRAIIYMFNDYRWELDDIELRDSKGKLEGKYGLPANCAFVAIKFITEENGYAVAGDNNNDLGFVATTVDKNGSKLPGSVLAWGTFRKPSINKAPQGYFDQKNISDEALEMWVRKEMKDFPQNMPKYFDTYITMLKISKGDEFAEVAPRNLDRFISLPGVNEAGYITVWDTYRFQLKNEKKADSIRNVIIQKFPKGRTMRMAKYQASFAKDAETPAQIAALEKFLQEFPVAAYRQDSTATQGFIYHNTYRTLETLYFDQGMYDKALALVPEMTFATLNDVYHANIHKAFSLKQMPPEQLYPISKAFIDAMIQRRNDLSYREGMQYTPRQANENAVKQLDTKLAVHIRLLNKIGKYDEALQYLVKLSDAFKYSNANLNEARISILENTGNKQLVLPMLELAIKLNTATPAMIEQLKKQYVLINGKEDGFEQYMESLKSAEDVARTKEEIRSNLINGIFPTFKLKDINGKTVDAAAWKDKIVVLDFWATWCGPCKMAFPGMQMAVDKYANDPGVAFYFISTMENNQHYKQEVKDYMKSSGFRFNVLFDEVAGKNGTNNKVFRSMLPVFHSSAIPRKAVIKNGVIRYTAEGYQGSPSKLADELTYVIDILKAEN</sequence>
<evidence type="ECO:0000259" key="2">
    <source>
        <dbReference type="PROSITE" id="PS51352"/>
    </source>
</evidence>
<protein>
    <submittedName>
        <fullName evidence="3">TlpA family protein disulfide reductase</fullName>
    </submittedName>
</protein>
<accession>A0ABS7G5Q4</accession>
<evidence type="ECO:0000256" key="1">
    <source>
        <dbReference type="SAM" id="SignalP"/>
    </source>
</evidence>
<feature type="signal peptide" evidence="1">
    <location>
        <begin position="1"/>
        <end position="20"/>
    </location>
</feature>
<dbReference type="PROSITE" id="PS51352">
    <property type="entry name" value="THIOREDOXIN_2"/>
    <property type="match status" value="1"/>
</dbReference>
<proteinExistence type="predicted"/>
<gene>
    <name evidence="3" type="ORF">K1Y79_01385</name>
</gene>
<evidence type="ECO:0000313" key="3">
    <source>
        <dbReference type="EMBL" id="MBW8682973.1"/>
    </source>
</evidence>
<comment type="caution">
    <text evidence="3">The sequence shown here is derived from an EMBL/GenBank/DDBJ whole genome shotgun (WGS) entry which is preliminary data.</text>
</comment>
<dbReference type="Gene3D" id="3.40.30.10">
    <property type="entry name" value="Glutaredoxin"/>
    <property type="match status" value="1"/>
</dbReference>
<keyword evidence="4" id="KW-1185">Reference proteome</keyword>
<dbReference type="RefSeq" id="WP_220248206.1">
    <property type="nucleotide sequence ID" value="NZ_JAICCF010000001.1"/>
</dbReference>
<dbReference type="InterPro" id="IPR000866">
    <property type="entry name" value="AhpC/TSA"/>
</dbReference>
<evidence type="ECO:0000313" key="4">
    <source>
        <dbReference type="Proteomes" id="UP000812961"/>
    </source>
</evidence>
<dbReference type="Pfam" id="PF00578">
    <property type="entry name" value="AhpC-TSA"/>
    <property type="match status" value="1"/>
</dbReference>
<dbReference type="SUPFAM" id="SSF52833">
    <property type="entry name" value="Thioredoxin-like"/>
    <property type="match status" value="1"/>
</dbReference>
<dbReference type="PANTHER" id="PTHR42852:SF17">
    <property type="entry name" value="THIOREDOXIN-LIKE PROTEIN HI_1115"/>
    <property type="match status" value="1"/>
</dbReference>